<accession>A0A2M6WVI9</accession>
<dbReference type="SUPFAM" id="SSF53448">
    <property type="entry name" value="Nucleotide-diphospho-sugar transferases"/>
    <property type="match status" value="1"/>
</dbReference>
<sequence length="295" mass="34399">MVKNLNLSYIIATKNKLPYLKIGLEKLIANKKEGEEILVADGASTDGTKEYIEELERAGKIDFYISEPDYAESHALNKLFLKAQGEVIKIINDDDAYYFPVIEKCKNFMITHPEIDIMGMEGGSFKHETPRRQVLRQVKGYKENYLKWKKDKTPFEFAVLGLMFRRSSLPLLGFWDLSFKNADAEYTFRATASKAKLAWCLSPAFVFIRTKEGVTMNNMKRMHEETLRLRKFYLNENQPSKLLIAIKRPFRNFKDWLSVKEKSGDVSSGTWRELYDEAEKWLIDQNKNKEVEFLS</sequence>
<dbReference type="EMBL" id="PFAA01000024">
    <property type="protein sequence ID" value="PIT96800.1"/>
    <property type="molecule type" value="Genomic_DNA"/>
</dbReference>
<dbReference type="InterPro" id="IPR050834">
    <property type="entry name" value="Glycosyltransf_2"/>
</dbReference>
<dbReference type="CDD" id="cd00761">
    <property type="entry name" value="Glyco_tranf_GTA_type"/>
    <property type="match status" value="1"/>
</dbReference>
<name>A0A2M6WVI9_9BACT</name>
<comment type="caution">
    <text evidence="2">The sequence shown here is derived from an EMBL/GenBank/DDBJ whole genome shotgun (WGS) entry which is preliminary data.</text>
</comment>
<gene>
    <name evidence="2" type="ORF">COT82_00990</name>
</gene>
<evidence type="ECO:0000313" key="2">
    <source>
        <dbReference type="EMBL" id="PIT96800.1"/>
    </source>
</evidence>
<dbReference type="InterPro" id="IPR001173">
    <property type="entry name" value="Glyco_trans_2-like"/>
</dbReference>
<protein>
    <recommendedName>
        <fullName evidence="1">Glycosyltransferase 2-like domain-containing protein</fullName>
    </recommendedName>
</protein>
<evidence type="ECO:0000259" key="1">
    <source>
        <dbReference type="Pfam" id="PF00535"/>
    </source>
</evidence>
<dbReference type="Gene3D" id="3.90.550.10">
    <property type="entry name" value="Spore Coat Polysaccharide Biosynthesis Protein SpsA, Chain A"/>
    <property type="match status" value="1"/>
</dbReference>
<evidence type="ECO:0000313" key="3">
    <source>
        <dbReference type="Proteomes" id="UP000230481"/>
    </source>
</evidence>
<reference evidence="3" key="1">
    <citation type="submission" date="2017-09" db="EMBL/GenBank/DDBJ databases">
        <title>Depth-based differentiation of microbial function through sediment-hosted aquifers and enrichment of novel symbionts in the deep terrestrial subsurface.</title>
        <authorList>
            <person name="Probst A.J."/>
            <person name="Ladd B."/>
            <person name="Jarett J.K."/>
            <person name="Geller-Mcgrath D.E."/>
            <person name="Sieber C.M.K."/>
            <person name="Emerson J.B."/>
            <person name="Anantharaman K."/>
            <person name="Thomas B.C."/>
            <person name="Malmstrom R."/>
            <person name="Stieglmeier M."/>
            <person name="Klingl A."/>
            <person name="Woyke T."/>
            <person name="Ryan C.M."/>
            <person name="Banfield J.F."/>
        </authorList>
    </citation>
    <scope>NUCLEOTIDE SEQUENCE [LARGE SCALE GENOMIC DNA]</scope>
</reference>
<dbReference type="AlphaFoldDB" id="A0A2M6WVI9"/>
<dbReference type="InterPro" id="IPR029044">
    <property type="entry name" value="Nucleotide-diphossugar_trans"/>
</dbReference>
<dbReference type="Proteomes" id="UP000230481">
    <property type="component" value="Unassembled WGS sequence"/>
</dbReference>
<feature type="domain" description="Glycosyltransferase 2-like" evidence="1">
    <location>
        <begin position="8"/>
        <end position="167"/>
    </location>
</feature>
<dbReference type="PANTHER" id="PTHR43685:SF11">
    <property type="entry name" value="GLYCOSYLTRANSFERASE TAGX-RELATED"/>
    <property type="match status" value="1"/>
</dbReference>
<dbReference type="Pfam" id="PF00535">
    <property type="entry name" value="Glycos_transf_2"/>
    <property type="match status" value="1"/>
</dbReference>
<dbReference type="PANTHER" id="PTHR43685">
    <property type="entry name" value="GLYCOSYLTRANSFERASE"/>
    <property type="match status" value="1"/>
</dbReference>
<proteinExistence type="predicted"/>
<organism evidence="2 3">
    <name type="scientific">Candidatus Campbellbacteria bacterium CG10_big_fil_rev_8_21_14_0_10_35_52</name>
    <dbReference type="NCBI Taxonomy" id="1974527"/>
    <lineage>
        <taxon>Bacteria</taxon>
        <taxon>Candidatus Campbelliibacteriota</taxon>
    </lineage>
</organism>